<comment type="caution">
    <text evidence="6">The sequence shown here is derived from an EMBL/GenBank/DDBJ whole genome shotgun (WGS) entry which is preliminary data.</text>
</comment>
<keyword evidence="4" id="KW-0460">Magnesium</keyword>
<evidence type="ECO:0000313" key="7">
    <source>
        <dbReference type="Proteomes" id="UP000177103"/>
    </source>
</evidence>
<evidence type="ECO:0000256" key="1">
    <source>
        <dbReference type="ARBA" id="ARBA00001946"/>
    </source>
</evidence>
<dbReference type="Gene3D" id="3.40.50.1000">
    <property type="entry name" value="HAD superfamily/HAD-like"/>
    <property type="match status" value="1"/>
</dbReference>
<dbReference type="CDD" id="cd07505">
    <property type="entry name" value="HAD_BPGM-like"/>
    <property type="match status" value="1"/>
</dbReference>
<gene>
    <name evidence="6" type="ORF">A2Y57_01870</name>
</gene>
<comment type="similarity">
    <text evidence="2">Belongs to the HAD-like hydrolase superfamily. CbbY/CbbZ/Gph/YieH family.</text>
</comment>
<keyword evidence="5" id="KW-0119">Carbohydrate metabolism</keyword>
<dbReference type="InterPro" id="IPR041492">
    <property type="entry name" value="HAD_2"/>
</dbReference>
<accession>A0A1G1WAE3</accession>
<dbReference type="GO" id="GO:0003824">
    <property type="term" value="F:catalytic activity"/>
    <property type="evidence" value="ECO:0007669"/>
    <property type="project" value="UniProtKB-ARBA"/>
</dbReference>
<dbReference type="EMBL" id="MHCQ01000020">
    <property type="protein sequence ID" value="OGY24584.1"/>
    <property type="molecule type" value="Genomic_DNA"/>
</dbReference>
<dbReference type="NCBIfam" id="TIGR01509">
    <property type="entry name" value="HAD-SF-IA-v3"/>
    <property type="match status" value="1"/>
</dbReference>
<dbReference type="NCBIfam" id="TIGR01549">
    <property type="entry name" value="HAD-SF-IA-v1"/>
    <property type="match status" value="1"/>
</dbReference>
<evidence type="ECO:0000256" key="4">
    <source>
        <dbReference type="ARBA" id="ARBA00022842"/>
    </source>
</evidence>
<dbReference type="Gene3D" id="1.10.150.240">
    <property type="entry name" value="Putative phosphatase, domain 2"/>
    <property type="match status" value="1"/>
</dbReference>
<dbReference type="PANTHER" id="PTHR46193:SF18">
    <property type="entry name" value="HEXITOL PHOSPHATASE B"/>
    <property type="match status" value="1"/>
</dbReference>
<evidence type="ECO:0000313" key="6">
    <source>
        <dbReference type="EMBL" id="OGY24584.1"/>
    </source>
</evidence>
<dbReference type="InterPro" id="IPR023214">
    <property type="entry name" value="HAD_sf"/>
</dbReference>
<evidence type="ECO:0000256" key="2">
    <source>
        <dbReference type="ARBA" id="ARBA00006171"/>
    </source>
</evidence>
<dbReference type="PRINTS" id="PR00413">
    <property type="entry name" value="HADHALOGNASE"/>
</dbReference>
<dbReference type="InterPro" id="IPR006439">
    <property type="entry name" value="HAD-SF_hydro_IA"/>
</dbReference>
<dbReference type="Proteomes" id="UP000177103">
    <property type="component" value="Unassembled WGS sequence"/>
</dbReference>
<dbReference type="AlphaFoldDB" id="A0A1G1WAE3"/>
<name>A0A1G1WAE3_9BACT</name>
<dbReference type="SFLD" id="SFLDG01129">
    <property type="entry name" value="C1.5:_HAD__Beta-PGM__Phosphata"/>
    <property type="match status" value="1"/>
</dbReference>
<evidence type="ECO:0000256" key="5">
    <source>
        <dbReference type="ARBA" id="ARBA00023277"/>
    </source>
</evidence>
<dbReference type="GO" id="GO:0046872">
    <property type="term" value="F:metal ion binding"/>
    <property type="evidence" value="ECO:0007669"/>
    <property type="project" value="UniProtKB-KW"/>
</dbReference>
<organism evidence="6 7">
    <name type="scientific">Candidatus Woykebacteria bacterium RBG_13_40_7b</name>
    <dbReference type="NCBI Taxonomy" id="1802594"/>
    <lineage>
        <taxon>Bacteria</taxon>
        <taxon>Candidatus Woykeibacteriota</taxon>
    </lineage>
</organism>
<sequence length="220" mass="25221">MAEQLSLNGTKAAIFDMDGTMVDDMAFHEKSYVVFCQRHNLKEVGSKEYKEKYSGKRNDEIFQGLLNKKLSQEQIEEFIEEKEQIYRDIYSPYVEEVEGLLDLVKFLREDNVNLALATTAPRKNKDFVLKKLRLEKVFDVVVVGEEVKKGKPDPEIYLITAEKLNIEPEKCLVFEDSPPGVESAKRAGMKVIGILTTHSKEELQKADLVINNFSELKLID</sequence>
<protein>
    <submittedName>
        <fullName evidence="6">Uncharacterized protein</fullName>
    </submittedName>
</protein>
<dbReference type="InterPro" id="IPR036412">
    <property type="entry name" value="HAD-like_sf"/>
</dbReference>
<dbReference type="InterPro" id="IPR023198">
    <property type="entry name" value="PGP-like_dom2"/>
</dbReference>
<evidence type="ECO:0000256" key="3">
    <source>
        <dbReference type="ARBA" id="ARBA00022723"/>
    </source>
</evidence>
<comment type="cofactor">
    <cofactor evidence="1">
        <name>Mg(2+)</name>
        <dbReference type="ChEBI" id="CHEBI:18420"/>
    </cofactor>
</comment>
<dbReference type="SUPFAM" id="SSF56784">
    <property type="entry name" value="HAD-like"/>
    <property type="match status" value="1"/>
</dbReference>
<dbReference type="InterPro" id="IPR051600">
    <property type="entry name" value="Beta-PGM-like"/>
</dbReference>
<keyword evidence="3" id="KW-0479">Metal-binding</keyword>
<proteinExistence type="inferred from homology"/>
<dbReference type="Pfam" id="PF13419">
    <property type="entry name" value="HAD_2"/>
    <property type="match status" value="1"/>
</dbReference>
<dbReference type="PANTHER" id="PTHR46193">
    <property type="entry name" value="6-PHOSPHOGLUCONATE PHOSPHATASE"/>
    <property type="match status" value="1"/>
</dbReference>
<dbReference type="SFLD" id="SFLDS00003">
    <property type="entry name" value="Haloacid_Dehalogenase"/>
    <property type="match status" value="1"/>
</dbReference>
<dbReference type="SFLD" id="SFLDG01135">
    <property type="entry name" value="C1.5.6:_HAD__Beta-PGM__Phospha"/>
    <property type="match status" value="1"/>
</dbReference>
<reference evidence="6 7" key="1">
    <citation type="journal article" date="2016" name="Nat. Commun.">
        <title>Thousands of microbial genomes shed light on interconnected biogeochemical processes in an aquifer system.</title>
        <authorList>
            <person name="Anantharaman K."/>
            <person name="Brown C.T."/>
            <person name="Hug L.A."/>
            <person name="Sharon I."/>
            <person name="Castelle C.J."/>
            <person name="Probst A.J."/>
            <person name="Thomas B.C."/>
            <person name="Singh A."/>
            <person name="Wilkins M.J."/>
            <person name="Karaoz U."/>
            <person name="Brodie E.L."/>
            <person name="Williams K.H."/>
            <person name="Hubbard S.S."/>
            <person name="Banfield J.F."/>
        </authorList>
    </citation>
    <scope>NUCLEOTIDE SEQUENCE [LARGE SCALE GENOMIC DNA]</scope>
</reference>